<name>A0A8H5BCY1_9AGAR</name>
<keyword evidence="2" id="KW-1185">Reference proteome</keyword>
<dbReference type="EMBL" id="JAACJK010000171">
    <property type="protein sequence ID" value="KAF5320183.1"/>
    <property type="molecule type" value="Genomic_DNA"/>
</dbReference>
<evidence type="ECO:0008006" key="3">
    <source>
        <dbReference type="Google" id="ProtNLM"/>
    </source>
</evidence>
<accession>A0A8H5BCY1</accession>
<gene>
    <name evidence="1" type="ORF">D9611_010279</name>
</gene>
<evidence type="ECO:0000313" key="2">
    <source>
        <dbReference type="Proteomes" id="UP000541558"/>
    </source>
</evidence>
<dbReference type="Proteomes" id="UP000541558">
    <property type="component" value="Unassembled WGS sequence"/>
</dbReference>
<dbReference type="AlphaFoldDB" id="A0A8H5BCY1"/>
<reference evidence="1 2" key="1">
    <citation type="journal article" date="2020" name="ISME J.">
        <title>Uncovering the hidden diversity of litter-decomposition mechanisms in mushroom-forming fungi.</title>
        <authorList>
            <person name="Floudas D."/>
            <person name="Bentzer J."/>
            <person name="Ahren D."/>
            <person name="Johansson T."/>
            <person name="Persson P."/>
            <person name="Tunlid A."/>
        </authorList>
    </citation>
    <scope>NUCLEOTIDE SEQUENCE [LARGE SCALE GENOMIC DNA]</scope>
    <source>
        <strain evidence="1 2">CBS 175.51</strain>
    </source>
</reference>
<protein>
    <recommendedName>
        <fullName evidence="3">F-box domain-containing protein</fullName>
    </recommendedName>
</protein>
<comment type="caution">
    <text evidence="1">The sequence shown here is derived from an EMBL/GenBank/DDBJ whole genome shotgun (WGS) entry which is preliminary data.</text>
</comment>
<evidence type="ECO:0000313" key="1">
    <source>
        <dbReference type="EMBL" id="KAF5320183.1"/>
    </source>
</evidence>
<proteinExistence type="predicted"/>
<dbReference type="OrthoDB" id="3070653at2759"/>
<organism evidence="1 2">
    <name type="scientific">Ephemerocybe angulata</name>
    <dbReference type="NCBI Taxonomy" id="980116"/>
    <lineage>
        <taxon>Eukaryota</taxon>
        <taxon>Fungi</taxon>
        <taxon>Dikarya</taxon>
        <taxon>Basidiomycota</taxon>
        <taxon>Agaricomycotina</taxon>
        <taxon>Agaricomycetes</taxon>
        <taxon>Agaricomycetidae</taxon>
        <taxon>Agaricales</taxon>
        <taxon>Agaricineae</taxon>
        <taxon>Psathyrellaceae</taxon>
        <taxon>Ephemerocybe</taxon>
    </lineage>
</organism>
<sequence>MSESRSLNVHAPVTKLSAEILDEIFELVILSLDSKDSPNWDVMGNQRRDLMLVSKAWRQRILFNPKLWAHVFLNADGYDDDELEDVYEALGRNLEKSGEQMRTLHLVSPGMVDEENAETSDTRDALTIDPMIPRPGLADFILSIPNWQEVYISLEDYADFASEVFDTSSQPGNTWRSLQTLVLESSENPPVGEGEEALNVSKVRMTRANFPALRNVSLNVPRCYLTVWSLPWAQLRTLSLKDLIAKTSDYLKILGSCAALEDLEVEFESTQWHSDSTPDLRAKQARTSTTLVPRLRIVSIGGSGKNTTRLLFDQLNLPSLHSFTFSGDAEETVFRTSFLKLLKRSSVQPSTVRLEITEGSLKGMSTAFLE</sequence>